<dbReference type="PANTHER" id="PTHR11046:SF0">
    <property type="entry name" value="OLIGORIBONUCLEASE, MITOCHONDRIAL"/>
    <property type="match status" value="1"/>
</dbReference>
<evidence type="ECO:0000313" key="6">
    <source>
        <dbReference type="EMBL" id="KGA15974.1"/>
    </source>
</evidence>
<dbReference type="PANTHER" id="PTHR11046">
    <property type="entry name" value="OLIGORIBONUCLEASE, MITOCHONDRIAL"/>
    <property type="match status" value="1"/>
</dbReference>
<dbReference type="AlphaFoldDB" id="A0A094Q1U1"/>
<evidence type="ECO:0000256" key="1">
    <source>
        <dbReference type="ARBA" id="ARBA00009921"/>
    </source>
</evidence>
<dbReference type="GO" id="GO:0000175">
    <property type="term" value="F:3'-5'-RNA exonuclease activity"/>
    <property type="evidence" value="ECO:0007669"/>
    <property type="project" value="InterPro"/>
</dbReference>
<dbReference type="GO" id="GO:0003676">
    <property type="term" value="F:nucleic acid binding"/>
    <property type="evidence" value="ECO:0007669"/>
    <property type="project" value="InterPro"/>
</dbReference>
<organism evidence="6">
    <name type="scientific">freshwater metagenome</name>
    <dbReference type="NCBI Taxonomy" id="449393"/>
    <lineage>
        <taxon>unclassified sequences</taxon>
        <taxon>metagenomes</taxon>
        <taxon>ecological metagenomes</taxon>
    </lineage>
</organism>
<dbReference type="CDD" id="cd06135">
    <property type="entry name" value="Orn"/>
    <property type="match status" value="1"/>
</dbReference>
<evidence type="ECO:0000256" key="2">
    <source>
        <dbReference type="ARBA" id="ARBA00022722"/>
    </source>
</evidence>
<dbReference type="EMBL" id="JNSL01000097">
    <property type="protein sequence ID" value="KGA15974.1"/>
    <property type="molecule type" value="Genomic_DNA"/>
</dbReference>
<comment type="similarity">
    <text evidence="1">Belongs to the oligoribonuclease family.</text>
</comment>
<sequence length="203" mass="22805">MSETPETDRIVWIDCEMTGLDFKNDLLVEIACVITNAQLEVVTEGLNIVIHAPAERLESMDPFVVNMHTESGLLPEIPNGVSLEAAEEQLFEYISSHIPEASKAPLAGSSVHVDRIFLQRDMPRVDSYLHYRIIDVSSIKELVRRWYPRAYFASPTKTGNHRALGDILDSINELKYYREAVFVELPGPDSSKAKEIAAKHAPN</sequence>
<dbReference type="InterPro" id="IPR022894">
    <property type="entry name" value="Oligoribonuclease"/>
</dbReference>
<reference evidence="6" key="1">
    <citation type="submission" date="2014-06" db="EMBL/GenBank/DDBJ databases">
        <title>Key roles for freshwater Actinobacteria revealed by deep metagenomic sequencing.</title>
        <authorList>
            <person name="Ghai R."/>
            <person name="Mizuno C.M."/>
            <person name="Picazo A."/>
            <person name="Camacho A."/>
            <person name="Rodriguez-Valera F."/>
        </authorList>
    </citation>
    <scope>NUCLEOTIDE SEQUENCE</scope>
</reference>
<dbReference type="InterPro" id="IPR036397">
    <property type="entry name" value="RNaseH_sf"/>
</dbReference>
<name>A0A094Q1U1_9ZZZZ</name>
<accession>A0A094Q1U1</accession>
<evidence type="ECO:0000256" key="4">
    <source>
        <dbReference type="ARBA" id="ARBA00022839"/>
    </source>
</evidence>
<proteinExistence type="inferred from homology"/>
<protein>
    <submittedName>
        <fullName evidence="6">Oligoribonuclease</fullName>
    </submittedName>
</protein>
<dbReference type="SUPFAM" id="SSF53098">
    <property type="entry name" value="Ribonuclease H-like"/>
    <property type="match status" value="1"/>
</dbReference>
<dbReference type="SMART" id="SM00479">
    <property type="entry name" value="EXOIII"/>
    <property type="match status" value="1"/>
</dbReference>
<gene>
    <name evidence="6" type="ORF">GM51_13660</name>
</gene>
<comment type="caution">
    <text evidence="6">The sequence shown here is derived from an EMBL/GenBank/DDBJ whole genome shotgun (WGS) entry which is preliminary data.</text>
</comment>
<dbReference type="Gene3D" id="3.30.420.10">
    <property type="entry name" value="Ribonuclease H-like superfamily/Ribonuclease H"/>
    <property type="match status" value="1"/>
</dbReference>
<keyword evidence="2" id="KW-0540">Nuclease</keyword>
<evidence type="ECO:0000256" key="3">
    <source>
        <dbReference type="ARBA" id="ARBA00022801"/>
    </source>
</evidence>
<dbReference type="FunFam" id="3.30.420.10:FF:000003">
    <property type="entry name" value="Oligoribonuclease"/>
    <property type="match status" value="1"/>
</dbReference>
<dbReference type="Pfam" id="PF00929">
    <property type="entry name" value="RNase_T"/>
    <property type="match status" value="1"/>
</dbReference>
<dbReference type="NCBIfam" id="NF003765">
    <property type="entry name" value="PRK05359.1"/>
    <property type="match status" value="1"/>
</dbReference>
<dbReference type="InterPro" id="IPR012337">
    <property type="entry name" value="RNaseH-like_sf"/>
</dbReference>
<keyword evidence="3" id="KW-0378">Hydrolase</keyword>
<feature type="domain" description="Exonuclease" evidence="5">
    <location>
        <begin position="9"/>
        <end position="183"/>
    </location>
</feature>
<evidence type="ECO:0000259" key="5">
    <source>
        <dbReference type="SMART" id="SM00479"/>
    </source>
</evidence>
<keyword evidence="4" id="KW-0269">Exonuclease</keyword>
<dbReference type="InterPro" id="IPR013520">
    <property type="entry name" value="Ribonucl_H"/>
</dbReference>